<accession>A0A8H7TH01</accession>
<dbReference type="EMBL" id="JAFJYH010000115">
    <property type="protein sequence ID" value="KAG4418985.1"/>
    <property type="molecule type" value="Genomic_DNA"/>
</dbReference>
<keyword evidence="1 3" id="KW-0732">Signal</keyword>
<dbReference type="GO" id="GO:0030248">
    <property type="term" value="F:cellulose binding"/>
    <property type="evidence" value="ECO:0007669"/>
    <property type="project" value="InterPro"/>
</dbReference>
<reference evidence="5" key="1">
    <citation type="submission" date="2021-02" db="EMBL/GenBank/DDBJ databases">
        <title>Genome sequence Cadophora malorum strain M34.</title>
        <authorList>
            <person name="Stefanovic E."/>
            <person name="Vu D."/>
            <person name="Scully C."/>
            <person name="Dijksterhuis J."/>
            <person name="Roader J."/>
            <person name="Houbraken J."/>
        </authorList>
    </citation>
    <scope>NUCLEOTIDE SEQUENCE</scope>
    <source>
        <strain evidence="5">M34</strain>
    </source>
</reference>
<gene>
    <name evidence="5" type="ORF">IFR04_007846</name>
</gene>
<feature type="chain" id="PRO_5034730640" description="CBM1 domain-containing protein" evidence="3">
    <location>
        <begin position="17"/>
        <end position="244"/>
    </location>
</feature>
<organism evidence="5 6">
    <name type="scientific">Cadophora malorum</name>
    <dbReference type="NCBI Taxonomy" id="108018"/>
    <lineage>
        <taxon>Eukaryota</taxon>
        <taxon>Fungi</taxon>
        <taxon>Dikarya</taxon>
        <taxon>Ascomycota</taxon>
        <taxon>Pezizomycotina</taxon>
        <taxon>Leotiomycetes</taxon>
        <taxon>Helotiales</taxon>
        <taxon>Ploettnerulaceae</taxon>
        <taxon>Cadophora</taxon>
    </lineage>
</organism>
<comment type="caution">
    <text evidence="5">The sequence shown here is derived from an EMBL/GenBank/DDBJ whole genome shotgun (WGS) entry which is preliminary data.</text>
</comment>
<feature type="compositionally biased region" description="Low complexity" evidence="2">
    <location>
        <begin position="70"/>
        <end position="88"/>
    </location>
</feature>
<evidence type="ECO:0000259" key="4">
    <source>
        <dbReference type="PROSITE" id="PS51164"/>
    </source>
</evidence>
<feature type="region of interest" description="Disordered" evidence="2">
    <location>
        <begin position="70"/>
        <end position="92"/>
    </location>
</feature>
<evidence type="ECO:0000313" key="6">
    <source>
        <dbReference type="Proteomes" id="UP000664132"/>
    </source>
</evidence>
<evidence type="ECO:0000256" key="2">
    <source>
        <dbReference type="SAM" id="MobiDB-lite"/>
    </source>
</evidence>
<dbReference type="PROSITE" id="PS51164">
    <property type="entry name" value="CBM1_2"/>
    <property type="match status" value="1"/>
</dbReference>
<dbReference type="OrthoDB" id="70316at2759"/>
<dbReference type="Proteomes" id="UP000664132">
    <property type="component" value="Unassembled WGS sequence"/>
</dbReference>
<evidence type="ECO:0000313" key="5">
    <source>
        <dbReference type="EMBL" id="KAG4418985.1"/>
    </source>
</evidence>
<dbReference type="GO" id="GO:0005576">
    <property type="term" value="C:extracellular region"/>
    <property type="evidence" value="ECO:0007669"/>
    <property type="project" value="InterPro"/>
</dbReference>
<dbReference type="SMART" id="SM00236">
    <property type="entry name" value="fCBD"/>
    <property type="match status" value="1"/>
</dbReference>
<dbReference type="Pfam" id="PF00734">
    <property type="entry name" value="CBM_1"/>
    <property type="match status" value="1"/>
</dbReference>
<keyword evidence="6" id="KW-1185">Reference proteome</keyword>
<feature type="signal peptide" evidence="3">
    <location>
        <begin position="1"/>
        <end position="16"/>
    </location>
</feature>
<dbReference type="GO" id="GO:0005975">
    <property type="term" value="P:carbohydrate metabolic process"/>
    <property type="evidence" value="ECO:0007669"/>
    <property type="project" value="InterPro"/>
</dbReference>
<evidence type="ECO:0000256" key="3">
    <source>
        <dbReference type="SAM" id="SignalP"/>
    </source>
</evidence>
<name>A0A8H7TH01_9HELO</name>
<evidence type="ECO:0000256" key="1">
    <source>
        <dbReference type="ARBA" id="ARBA00022729"/>
    </source>
</evidence>
<protein>
    <recommendedName>
        <fullName evidence="4">CBM1 domain-containing protein</fullName>
    </recommendedName>
</protein>
<sequence length="244" mass="25680">MRSLLFGLSVVTAVSAQQTAWGQCGGLDWKGATTCVSGYVCTLNNVSIKGFPNSTAPTAIATTSKSSSSTTFTTLTTTTTSSGSVPTGSGTGPGTTLQTGYYWIRAVADPNFHKYLQTKPIYLPGTAILDSYTTAGQFAIVDGQLVELLTPTSFLYANVIASTVSGATKLAVEFKTTKNTYGTFAWSGDALQWTVAGLSRPNASAWLVCEGQSLWVNLGSYGYMTPAGCVDQTIHYYNDKTANA</sequence>
<feature type="domain" description="CBM1" evidence="4">
    <location>
        <begin position="16"/>
        <end position="56"/>
    </location>
</feature>
<proteinExistence type="predicted"/>
<dbReference type="SUPFAM" id="SSF57180">
    <property type="entry name" value="Cellulose-binding domain"/>
    <property type="match status" value="1"/>
</dbReference>
<dbReference type="AlphaFoldDB" id="A0A8H7TH01"/>
<dbReference type="InterPro" id="IPR000254">
    <property type="entry name" value="CBD"/>
</dbReference>
<dbReference type="InterPro" id="IPR035971">
    <property type="entry name" value="CBD_sf"/>
</dbReference>